<name>A0AAV1J6I4_9NEOP</name>
<keyword evidence="11" id="KW-0408">Iron</keyword>
<gene>
    <name evidence="15" type="ORF">LNINA_LOCUS4451</name>
</gene>
<keyword evidence="13" id="KW-0472">Membrane</keyword>
<evidence type="ECO:0000256" key="2">
    <source>
        <dbReference type="ARBA" id="ARBA00004174"/>
    </source>
</evidence>
<evidence type="ECO:0000256" key="1">
    <source>
        <dbReference type="ARBA" id="ARBA00001971"/>
    </source>
</evidence>
<dbReference type="GO" id="GO:0005789">
    <property type="term" value="C:endoplasmic reticulum membrane"/>
    <property type="evidence" value="ECO:0007669"/>
    <property type="project" value="UniProtKB-SubCell"/>
</dbReference>
<comment type="catalytic activity">
    <reaction evidence="14">
        <text>an organic molecule + reduced [NADPH--hemoprotein reductase] + O2 = an alcohol + oxidized [NADPH--hemoprotein reductase] + H2O + H(+)</text>
        <dbReference type="Rhea" id="RHEA:17149"/>
        <dbReference type="Rhea" id="RHEA-COMP:11964"/>
        <dbReference type="Rhea" id="RHEA-COMP:11965"/>
        <dbReference type="ChEBI" id="CHEBI:15377"/>
        <dbReference type="ChEBI" id="CHEBI:15378"/>
        <dbReference type="ChEBI" id="CHEBI:15379"/>
        <dbReference type="ChEBI" id="CHEBI:30879"/>
        <dbReference type="ChEBI" id="CHEBI:57618"/>
        <dbReference type="ChEBI" id="CHEBI:58210"/>
        <dbReference type="ChEBI" id="CHEBI:142491"/>
        <dbReference type="EC" id="1.14.14.1"/>
    </reaction>
</comment>
<evidence type="ECO:0000256" key="9">
    <source>
        <dbReference type="ARBA" id="ARBA00022848"/>
    </source>
</evidence>
<protein>
    <recommendedName>
        <fullName evidence="5">unspecific monooxygenase</fullName>
        <ecNumber evidence="5">1.14.14.1</ecNumber>
    </recommendedName>
</protein>
<dbReference type="Pfam" id="PF00067">
    <property type="entry name" value="p450"/>
    <property type="match status" value="1"/>
</dbReference>
<evidence type="ECO:0000256" key="14">
    <source>
        <dbReference type="ARBA" id="ARBA00047827"/>
    </source>
</evidence>
<evidence type="ECO:0000313" key="16">
    <source>
        <dbReference type="Proteomes" id="UP001497472"/>
    </source>
</evidence>
<dbReference type="InterPro" id="IPR001128">
    <property type="entry name" value="Cyt_P450"/>
</dbReference>
<dbReference type="GO" id="GO:0020037">
    <property type="term" value="F:heme binding"/>
    <property type="evidence" value="ECO:0007669"/>
    <property type="project" value="InterPro"/>
</dbReference>
<keyword evidence="6" id="KW-0349">Heme</keyword>
<evidence type="ECO:0000256" key="11">
    <source>
        <dbReference type="ARBA" id="ARBA00023004"/>
    </source>
</evidence>
<dbReference type="PANTHER" id="PTHR24292:SF54">
    <property type="entry name" value="CYP9F3-RELATED"/>
    <property type="match status" value="1"/>
</dbReference>
<comment type="similarity">
    <text evidence="4">Belongs to the cytochrome P450 family.</text>
</comment>
<evidence type="ECO:0000256" key="6">
    <source>
        <dbReference type="ARBA" id="ARBA00022617"/>
    </source>
</evidence>
<comment type="subcellular location">
    <subcellularLocation>
        <location evidence="3">Endoplasmic reticulum membrane</location>
        <topology evidence="3">Peripheral membrane protein</topology>
    </subcellularLocation>
    <subcellularLocation>
        <location evidence="2">Microsome membrane</location>
        <topology evidence="2">Peripheral membrane protein</topology>
    </subcellularLocation>
</comment>
<dbReference type="GO" id="GO:0005506">
    <property type="term" value="F:iron ion binding"/>
    <property type="evidence" value="ECO:0007669"/>
    <property type="project" value="InterPro"/>
</dbReference>
<evidence type="ECO:0000256" key="12">
    <source>
        <dbReference type="ARBA" id="ARBA00023033"/>
    </source>
</evidence>
<evidence type="ECO:0000256" key="7">
    <source>
        <dbReference type="ARBA" id="ARBA00022723"/>
    </source>
</evidence>
<sequence>MKHDPPIPVFGNHMQVSLARLTETEKFTYIYNKFTTEKVVGYYRGSKPEFVVRDPDIIRNILSVNFLEFHNRGLRCDSKVDLLTLSMFSEQGNVWKLLRNNLAPAFSYSKIKAIFPIIVIYTKLAELAHNLAERRDI</sequence>
<evidence type="ECO:0000256" key="13">
    <source>
        <dbReference type="ARBA" id="ARBA00023136"/>
    </source>
</evidence>
<keyword evidence="8" id="KW-0256">Endoplasmic reticulum</keyword>
<dbReference type="Proteomes" id="UP001497472">
    <property type="component" value="Unassembled WGS sequence"/>
</dbReference>
<dbReference type="AlphaFoldDB" id="A0AAV1J6I4"/>
<organism evidence="15 16">
    <name type="scientific">Leptosia nina</name>
    <dbReference type="NCBI Taxonomy" id="320188"/>
    <lineage>
        <taxon>Eukaryota</taxon>
        <taxon>Metazoa</taxon>
        <taxon>Ecdysozoa</taxon>
        <taxon>Arthropoda</taxon>
        <taxon>Hexapoda</taxon>
        <taxon>Insecta</taxon>
        <taxon>Pterygota</taxon>
        <taxon>Neoptera</taxon>
        <taxon>Endopterygota</taxon>
        <taxon>Lepidoptera</taxon>
        <taxon>Glossata</taxon>
        <taxon>Ditrysia</taxon>
        <taxon>Papilionoidea</taxon>
        <taxon>Pieridae</taxon>
        <taxon>Pierinae</taxon>
        <taxon>Leptosia</taxon>
    </lineage>
</organism>
<keyword evidence="10" id="KW-0560">Oxidoreductase</keyword>
<dbReference type="InterPro" id="IPR050476">
    <property type="entry name" value="Insect_CytP450_Detox"/>
</dbReference>
<evidence type="ECO:0000256" key="8">
    <source>
        <dbReference type="ARBA" id="ARBA00022824"/>
    </source>
</evidence>
<accession>A0AAV1J6I4</accession>
<keyword evidence="12" id="KW-0503">Monooxygenase</keyword>
<reference evidence="15 16" key="1">
    <citation type="submission" date="2023-11" db="EMBL/GenBank/DDBJ databases">
        <authorList>
            <person name="Okamura Y."/>
        </authorList>
    </citation>
    <scope>NUCLEOTIDE SEQUENCE [LARGE SCALE GENOMIC DNA]</scope>
</reference>
<dbReference type="EC" id="1.14.14.1" evidence="5"/>
<keyword evidence="7" id="KW-0479">Metal-binding</keyword>
<dbReference type="GO" id="GO:0016712">
    <property type="term" value="F:oxidoreductase activity, acting on paired donors, with incorporation or reduction of molecular oxygen, reduced flavin or flavoprotein as one donor, and incorporation of one atom of oxygen"/>
    <property type="evidence" value="ECO:0007669"/>
    <property type="project" value="UniProtKB-EC"/>
</dbReference>
<comment type="caution">
    <text evidence="15">The sequence shown here is derived from an EMBL/GenBank/DDBJ whole genome shotgun (WGS) entry which is preliminary data.</text>
</comment>
<evidence type="ECO:0000256" key="5">
    <source>
        <dbReference type="ARBA" id="ARBA00012109"/>
    </source>
</evidence>
<keyword evidence="16" id="KW-1185">Reference proteome</keyword>
<proteinExistence type="inferred from homology"/>
<comment type="cofactor">
    <cofactor evidence="1">
        <name>heme</name>
        <dbReference type="ChEBI" id="CHEBI:30413"/>
    </cofactor>
</comment>
<evidence type="ECO:0000313" key="15">
    <source>
        <dbReference type="EMBL" id="CAK1544730.1"/>
    </source>
</evidence>
<evidence type="ECO:0000256" key="10">
    <source>
        <dbReference type="ARBA" id="ARBA00023002"/>
    </source>
</evidence>
<evidence type="ECO:0000256" key="3">
    <source>
        <dbReference type="ARBA" id="ARBA00004406"/>
    </source>
</evidence>
<dbReference type="EMBL" id="CAVLEF010000006">
    <property type="protein sequence ID" value="CAK1544730.1"/>
    <property type="molecule type" value="Genomic_DNA"/>
</dbReference>
<dbReference type="SUPFAM" id="SSF48264">
    <property type="entry name" value="Cytochrome P450"/>
    <property type="match status" value="1"/>
</dbReference>
<dbReference type="InterPro" id="IPR036396">
    <property type="entry name" value="Cyt_P450_sf"/>
</dbReference>
<evidence type="ECO:0000256" key="4">
    <source>
        <dbReference type="ARBA" id="ARBA00010617"/>
    </source>
</evidence>
<dbReference type="Gene3D" id="1.10.630.10">
    <property type="entry name" value="Cytochrome P450"/>
    <property type="match status" value="1"/>
</dbReference>
<keyword evidence="9" id="KW-0492">Microsome</keyword>
<dbReference type="PANTHER" id="PTHR24292">
    <property type="entry name" value="CYTOCHROME P450"/>
    <property type="match status" value="1"/>
</dbReference>